<protein>
    <recommendedName>
        <fullName evidence="9">TonB C-terminal domain-containing protein</fullName>
    </recommendedName>
</protein>
<dbReference type="Pfam" id="PF13103">
    <property type="entry name" value="TonB_2"/>
    <property type="match status" value="1"/>
</dbReference>
<feature type="region of interest" description="Disordered" evidence="5">
    <location>
        <begin position="64"/>
        <end position="102"/>
    </location>
</feature>
<feature type="transmembrane region" description="Helical" evidence="6">
    <location>
        <begin position="12"/>
        <end position="31"/>
    </location>
</feature>
<accession>A0A855XB89</accession>
<evidence type="ECO:0000256" key="5">
    <source>
        <dbReference type="SAM" id="MobiDB-lite"/>
    </source>
</evidence>
<evidence type="ECO:0000256" key="2">
    <source>
        <dbReference type="ARBA" id="ARBA00022692"/>
    </source>
</evidence>
<evidence type="ECO:0000313" key="7">
    <source>
        <dbReference type="EMBL" id="PWB75438.1"/>
    </source>
</evidence>
<dbReference type="InterPro" id="IPR006260">
    <property type="entry name" value="TonB/TolA_C"/>
</dbReference>
<keyword evidence="4 6" id="KW-0472">Membrane</keyword>
<evidence type="ECO:0000256" key="4">
    <source>
        <dbReference type="ARBA" id="ARBA00023136"/>
    </source>
</evidence>
<comment type="caution">
    <text evidence="7">The sequence shown here is derived from an EMBL/GenBank/DDBJ whole genome shotgun (WGS) entry which is preliminary data.</text>
</comment>
<dbReference type="GO" id="GO:0016020">
    <property type="term" value="C:membrane"/>
    <property type="evidence" value="ECO:0007669"/>
    <property type="project" value="UniProtKB-SubCell"/>
</dbReference>
<feature type="compositionally biased region" description="Basic residues" evidence="5">
    <location>
        <begin position="84"/>
        <end position="95"/>
    </location>
</feature>
<evidence type="ECO:0000313" key="8">
    <source>
        <dbReference type="Proteomes" id="UP000250918"/>
    </source>
</evidence>
<dbReference type="AlphaFoldDB" id="A0A855XB89"/>
<evidence type="ECO:0000256" key="1">
    <source>
        <dbReference type="ARBA" id="ARBA00004167"/>
    </source>
</evidence>
<keyword evidence="3 6" id="KW-1133">Transmembrane helix</keyword>
<evidence type="ECO:0000256" key="3">
    <source>
        <dbReference type="ARBA" id="ARBA00022989"/>
    </source>
</evidence>
<sequence length="225" mass="23966">MNSLRLDIGLSIGLHAVVITALLLAGSFATTNRFKPGEIIRVSLTAGIPGKPAPVMTPAKAAAPAVEQPTPIPTKGAKAIANTKKPKPAPKKKGIPRNEQAQFEAERATNQIITDFDGTGSPFAGATVDNASFNYPYWFEQAFTKIQSNWVNTVEADGEIVCVVYFQIIKSGGLLDARVETSSGIEAFDQGCLGAVYKSAPFPPLPSEFADEVIGITLPFKYSPR</sequence>
<comment type="subcellular location">
    <subcellularLocation>
        <location evidence="1">Membrane</location>
        <topology evidence="1">Single-pass membrane protein</topology>
    </subcellularLocation>
</comment>
<organism evidence="7 8">
    <name type="scientific">candidate division GN15 bacterium</name>
    <dbReference type="NCBI Taxonomy" id="2072418"/>
    <lineage>
        <taxon>Bacteria</taxon>
        <taxon>candidate division GN15</taxon>
    </lineage>
</organism>
<proteinExistence type="predicted"/>
<dbReference type="SUPFAM" id="SSF74653">
    <property type="entry name" value="TolA/TonB C-terminal domain"/>
    <property type="match status" value="1"/>
</dbReference>
<keyword evidence="2 6" id="KW-0812">Transmembrane</keyword>
<gene>
    <name evidence="7" type="ORF">C3F09_02265</name>
</gene>
<evidence type="ECO:0008006" key="9">
    <source>
        <dbReference type="Google" id="ProtNLM"/>
    </source>
</evidence>
<name>A0A855XB89_9BACT</name>
<reference evidence="7 8" key="1">
    <citation type="journal article" date="2018" name="ISME J.">
        <title>A methanotrophic archaeon couples anaerobic oxidation of methane to Fe(III) reduction.</title>
        <authorList>
            <person name="Cai C."/>
            <person name="Leu A.O."/>
            <person name="Xie G.J."/>
            <person name="Guo J."/>
            <person name="Feng Y."/>
            <person name="Zhao J.X."/>
            <person name="Tyson G.W."/>
            <person name="Yuan Z."/>
            <person name="Hu S."/>
        </authorList>
    </citation>
    <scope>NUCLEOTIDE SEQUENCE [LARGE SCALE GENOMIC DNA]</scope>
    <source>
        <strain evidence="7">FeB_12</strain>
    </source>
</reference>
<dbReference type="EMBL" id="PQAP01000009">
    <property type="protein sequence ID" value="PWB75438.1"/>
    <property type="molecule type" value="Genomic_DNA"/>
</dbReference>
<dbReference type="Gene3D" id="3.30.1150.10">
    <property type="match status" value="1"/>
</dbReference>
<dbReference type="Proteomes" id="UP000250918">
    <property type="component" value="Unassembled WGS sequence"/>
</dbReference>
<evidence type="ECO:0000256" key="6">
    <source>
        <dbReference type="SAM" id="Phobius"/>
    </source>
</evidence>
<dbReference type="NCBIfam" id="TIGR01352">
    <property type="entry name" value="tonB_Cterm"/>
    <property type="match status" value="1"/>
</dbReference>